<protein>
    <recommendedName>
        <fullName evidence="3">methylated-DNA--[protein]-cysteine S-methyltransferase</fullName>
        <ecNumber evidence="3">2.1.1.63</ecNumber>
    </recommendedName>
</protein>
<keyword evidence="7" id="KW-0234">DNA repair</keyword>
<dbReference type="Pfam" id="PF01035">
    <property type="entry name" value="DNA_binding_1"/>
    <property type="match status" value="1"/>
</dbReference>
<keyword evidence="4 10" id="KW-0489">Methyltransferase</keyword>
<dbReference type="PANTHER" id="PTHR10815:SF13">
    <property type="entry name" value="METHYLATED-DNA--PROTEIN-CYSTEINE METHYLTRANSFERASE"/>
    <property type="match status" value="1"/>
</dbReference>
<evidence type="ECO:0000259" key="9">
    <source>
        <dbReference type="Pfam" id="PF01035"/>
    </source>
</evidence>
<dbReference type="SUPFAM" id="SSF46767">
    <property type="entry name" value="Methylated DNA-protein cysteine methyltransferase, C-terminal domain"/>
    <property type="match status" value="1"/>
</dbReference>
<comment type="similarity">
    <text evidence="2">Belongs to the MGMT family.</text>
</comment>
<dbReference type="NCBIfam" id="TIGR00589">
    <property type="entry name" value="ogt"/>
    <property type="match status" value="1"/>
</dbReference>
<dbReference type="EC" id="2.1.1.63" evidence="3"/>
<dbReference type="PANTHER" id="PTHR10815">
    <property type="entry name" value="METHYLATED-DNA--PROTEIN-CYSTEINE METHYLTRANSFERASE"/>
    <property type="match status" value="1"/>
</dbReference>
<dbReference type="GO" id="GO:0006281">
    <property type="term" value="P:DNA repair"/>
    <property type="evidence" value="ECO:0007669"/>
    <property type="project" value="UniProtKB-KW"/>
</dbReference>
<comment type="catalytic activity">
    <reaction evidence="1">
        <text>a 4-O-methyl-thymidine in DNA + L-cysteinyl-[protein] = a thymidine in DNA + S-methyl-L-cysteinyl-[protein]</text>
        <dbReference type="Rhea" id="RHEA:53428"/>
        <dbReference type="Rhea" id="RHEA-COMP:10131"/>
        <dbReference type="Rhea" id="RHEA-COMP:10132"/>
        <dbReference type="Rhea" id="RHEA-COMP:13555"/>
        <dbReference type="Rhea" id="RHEA-COMP:13556"/>
        <dbReference type="ChEBI" id="CHEBI:29950"/>
        <dbReference type="ChEBI" id="CHEBI:82612"/>
        <dbReference type="ChEBI" id="CHEBI:137386"/>
        <dbReference type="ChEBI" id="CHEBI:137387"/>
        <dbReference type="EC" id="2.1.1.63"/>
    </reaction>
</comment>
<evidence type="ECO:0000256" key="2">
    <source>
        <dbReference type="ARBA" id="ARBA00008711"/>
    </source>
</evidence>
<dbReference type="InterPro" id="IPR036388">
    <property type="entry name" value="WH-like_DNA-bd_sf"/>
</dbReference>
<evidence type="ECO:0000313" key="11">
    <source>
        <dbReference type="Proteomes" id="UP000824176"/>
    </source>
</evidence>
<keyword evidence="6" id="KW-0227">DNA damage</keyword>
<evidence type="ECO:0000256" key="3">
    <source>
        <dbReference type="ARBA" id="ARBA00011918"/>
    </source>
</evidence>
<comment type="caution">
    <text evidence="10">The sequence shown here is derived from an EMBL/GenBank/DDBJ whole genome shotgun (WGS) entry which is preliminary data.</text>
</comment>
<organism evidence="10 11">
    <name type="scientific">Candidatus Mucispirillum faecigallinarum</name>
    <dbReference type="NCBI Taxonomy" id="2838699"/>
    <lineage>
        <taxon>Bacteria</taxon>
        <taxon>Pseudomonadati</taxon>
        <taxon>Deferribacterota</taxon>
        <taxon>Deferribacteres</taxon>
        <taxon>Deferribacterales</taxon>
        <taxon>Mucispirillaceae</taxon>
        <taxon>Mucispirillum</taxon>
    </lineage>
</organism>
<name>A0A9D2GS29_9BACT</name>
<dbReference type="InterPro" id="IPR036217">
    <property type="entry name" value="MethylDNA_cys_MeTrfase_DNAb"/>
</dbReference>
<dbReference type="InterPro" id="IPR014048">
    <property type="entry name" value="MethylDNA_cys_MeTrfase_DNA-bd"/>
</dbReference>
<gene>
    <name evidence="10" type="ORF">H9804_03295</name>
</gene>
<dbReference type="PROSITE" id="PS00374">
    <property type="entry name" value="MGMT"/>
    <property type="match status" value="1"/>
</dbReference>
<evidence type="ECO:0000256" key="7">
    <source>
        <dbReference type="ARBA" id="ARBA00023204"/>
    </source>
</evidence>
<comment type="catalytic activity">
    <reaction evidence="8">
        <text>a 6-O-methyl-2'-deoxyguanosine in DNA + L-cysteinyl-[protein] = S-methyl-L-cysteinyl-[protein] + a 2'-deoxyguanosine in DNA</text>
        <dbReference type="Rhea" id="RHEA:24000"/>
        <dbReference type="Rhea" id="RHEA-COMP:10131"/>
        <dbReference type="Rhea" id="RHEA-COMP:10132"/>
        <dbReference type="Rhea" id="RHEA-COMP:11367"/>
        <dbReference type="Rhea" id="RHEA-COMP:11368"/>
        <dbReference type="ChEBI" id="CHEBI:29950"/>
        <dbReference type="ChEBI" id="CHEBI:82612"/>
        <dbReference type="ChEBI" id="CHEBI:85445"/>
        <dbReference type="ChEBI" id="CHEBI:85448"/>
        <dbReference type="EC" id="2.1.1.63"/>
    </reaction>
</comment>
<keyword evidence="5 10" id="KW-0808">Transferase</keyword>
<evidence type="ECO:0000256" key="5">
    <source>
        <dbReference type="ARBA" id="ARBA00022679"/>
    </source>
</evidence>
<evidence type="ECO:0000313" key="10">
    <source>
        <dbReference type="EMBL" id="HIZ88947.1"/>
    </source>
</evidence>
<dbReference type="Gene3D" id="1.10.10.10">
    <property type="entry name" value="Winged helix-like DNA-binding domain superfamily/Winged helix DNA-binding domain"/>
    <property type="match status" value="1"/>
</dbReference>
<accession>A0A9D2GS29</accession>
<dbReference type="FunFam" id="1.10.10.10:FF:000214">
    <property type="entry name" value="Methylated-DNA--protein-cysteine methyltransferase"/>
    <property type="match status" value="1"/>
</dbReference>
<reference evidence="10" key="1">
    <citation type="journal article" date="2021" name="PeerJ">
        <title>Extensive microbial diversity within the chicken gut microbiome revealed by metagenomics and culture.</title>
        <authorList>
            <person name="Gilroy R."/>
            <person name="Ravi A."/>
            <person name="Getino M."/>
            <person name="Pursley I."/>
            <person name="Horton D.L."/>
            <person name="Alikhan N.F."/>
            <person name="Baker D."/>
            <person name="Gharbi K."/>
            <person name="Hall N."/>
            <person name="Watson M."/>
            <person name="Adriaenssens E.M."/>
            <person name="Foster-Nyarko E."/>
            <person name="Jarju S."/>
            <person name="Secka A."/>
            <person name="Antonio M."/>
            <person name="Oren A."/>
            <person name="Chaudhuri R.R."/>
            <person name="La Ragione R."/>
            <person name="Hildebrand F."/>
            <person name="Pallen M.J."/>
        </authorList>
    </citation>
    <scope>NUCLEOTIDE SEQUENCE</scope>
    <source>
        <strain evidence="10">ChiW4-1371</strain>
    </source>
</reference>
<dbReference type="GO" id="GO:0003908">
    <property type="term" value="F:methylated-DNA-[protein]-cysteine S-methyltransferase activity"/>
    <property type="evidence" value="ECO:0007669"/>
    <property type="project" value="UniProtKB-EC"/>
</dbReference>
<reference evidence="10" key="2">
    <citation type="submission" date="2021-04" db="EMBL/GenBank/DDBJ databases">
        <authorList>
            <person name="Gilroy R."/>
        </authorList>
    </citation>
    <scope>NUCLEOTIDE SEQUENCE</scope>
    <source>
        <strain evidence="10">ChiW4-1371</strain>
    </source>
</reference>
<evidence type="ECO:0000256" key="4">
    <source>
        <dbReference type="ARBA" id="ARBA00022603"/>
    </source>
</evidence>
<dbReference type="GO" id="GO:0032259">
    <property type="term" value="P:methylation"/>
    <property type="evidence" value="ECO:0007669"/>
    <property type="project" value="UniProtKB-KW"/>
</dbReference>
<evidence type="ECO:0000256" key="8">
    <source>
        <dbReference type="ARBA" id="ARBA00049348"/>
    </source>
</evidence>
<dbReference type="AlphaFoldDB" id="A0A9D2GS29"/>
<evidence type="ECO:0000256" key="6">
    <source>
        <dbReference type="ARBA" id="ARBA00022763"/>
    </source>
</evidence>
<sequence>MKLNFYTYKTDIGSLNITADNFYIRYLSIGKYKYSNHIYNETELINNAFLQINEYLAGIRKQFELNIFYEGSIFQKKIWNELLHIPYGQVISYKQLAEKVYAPKAYRAAGSACGLNPLPIIIPCHRVIHSNGSISGYAFGSKVKEYLLNLEKNSAV</sequence>
<dbReference type="Proteomes" id="UP000824176">
    <property type="component" value="Unassembled WGS sequence"/>
</dbReference>
<dbReference type="InterPro" id="IPR036631">
    <property type="entry name" value="MGMT_N_sf"/>
</dbReference>
<feature type="domain" description="Methylated-DNA-[protein]-cysteine S-methyltransferase DNA binding" evidence="9">
    <location>
        <begin position="74"/>
        <end position="152"/>
    </location>
</feature>
<proteinExistence type="inferred from homology"/>
<dbReference type="Gene3D" id="3.30.160.70">
    <property type="entry name" value="Methylated DNA-protein cysteine methyltransferase domain"/>
    <property type="match status" value="1"/>
</dbReference>
<evidence type="ECO:0000256" key="1">
    <source>
        <dbReference type="ARBA" id="ARBA00001286"/>
    </source>
</evidence>
<dbReference type="InterPro" id="IPR001497">
    <property type="entry name" value="MethylDNA_cys_MeTrfase_AS"/>
</dbReference>
<dbReference type="CDD" id="cd06445">
    <property type="entry name" value="ATase"/>
    <property type="match status" value="1"/>
</dbReference>
<dbReference type="EMBL" id="DXAQ01000049">
    <property type="protein sequence ID" value="HIZ88947.1"/>
    <property type="molecule type" value="Genomic_DNA"/>
</dbReference>
<dbReference type="SUPFAM" id="SSF53155">
    <property type="entry name" value="Methylated DNA-protein cysteine methyltransferase domain"/>
    <property type="match status" value="1"/>
</dbReference>